<dbReference type="Gene3D" id="3.40.50.300">
    <property type="entry name" value="P-loop containing nucleotide triphosphate hydrolases"/>
    <property type="match status" value="1"/>
</dbReference>
<proteinExistence type="predicted"/>
<keyword evidence="3" id="KW-0433">Leucine-rich repeat</keyword>
<dbReference type="InterPro" id="IPR051261">
    <property type="entry name" value="NLR"/>
</dbReference>
<gene>
    <name evidence="7" type="ORF">AALO_G00033150</name>
</gene>
<dbReference type="InterPro" id="IPR007111">
    <property type="entry name" value="NACHT_NTPase"/>
</dbReference>
<comment type="subcellular location">
    <subcellularLocation>
        <location evidence="1">Cytoplasm</location>
    </subcellularLocation>
</comment>
<evidence type="ECO:0000313" key="8">
    <source>
        <dbReference type="Proteomes" id="UP000823561"/>
    </source>
</evidence>
<feature type="coiled-coil region" evidence="5">
    <location>
        <begin position="661"/>
        <end position="695"/>
    </location>
</feature>
<evidence type="ECO:0000256" key="5">
    <source>
        <dbReference type="SAM" id="Coils"/>
    </source>
</evidence>
<dbReference type="InterPro" id="IPR011029">
    <property type="entry name" value="DEATH-like_dom_sf"/>
</dbReference>
<evidence type="ECO:0000259" key="6">
    <source>
        <dbReference type="PROSITE" id="PS50824"/>
    </source>
</evidence>
<dbReference type="Gene3D" id="1.10.533.10">
    <property type="entry name" value="Death Domain, Fas"/>
    <property type="match status" value="1"/>
</dbReference>
<dbReference type="Pfam" id="PF02758">
    <property type="entry name" value="PYRIN"/>
    <property type="match status" value="1"/>
</dbReference>
<evidence type="ECO:0000256" key="2">
    <source>
        <dbReference type="ARBA" id="ARBA00022490"/>
    </source>
</evidence>
<feature type="domain" description="Pyrin" evidence="6">
    <location>
        <begin position="82"/>
        <end position="173"/>
    </location>
</feature>
<dbReference type="InterPro" id="IPR027417">
    <property type="entry name" value="P-loop_NTPase"/>
</dbReference>
<dbReference type="InterPro" id="IPR041267">
    <property type="entry name" value="NLRP_HD2"/>
</dbReference>
<evidence type="ECO:0000256" key="4">
    <source>
        <dbReference type="ARBA" id="ARBA00022737"/>
    </source>
</evidence>
<keyword evidence="2" id="KW-0963">Cytoplasm</keyword>
<dbReference type="PANTHER" id="PTHR24106">
    <property type="entry name" value="NACHT, LRR AND CARD DOMAINS-CONTAINING"/>
    <property type="match status" value="1"/>
</dbReference>
<organism evidence="7 8">
    <name type="scientific">Alosa alosa</name>
    <name type="common">allis shad</name>
    <dbReference type="NCBI Taxonomy" id="278164"/>
    <lineage>
        <taxon>Eukaryota</taxon>
        <taxon>Metazoa</taxon>
        <taxon>Chordata</taxon>
        <taxon>Craniata</taxon>
        <taxon>Vertebrata</taxon>
        <taxon>Euteleostomi</taxon>
        <taxon>Actinopterygii</taxon>
        <taxon>Neopterygii</taxon>
        <taxon>Teleostei</taxon>
        <taxon>Clupei</taxon>
        <taxon>Clupeiformes</taxon>
        <taxon>Clupeoidei</taxon>
        <taxon>Clupeidae</taxon>
        <taxon>Alosa</taxon>
    </lineage>
</organism>
<keyword evidence="8" id="KW-1185">Reference proteome</keyword>
<evidence type="ECO:0000256" key="3">
    <source>
        <dbReference type="ARBA" id="ARBA00022614"/>
    </source>
</evidence>
<dbReference type="PROSITE" id="PS50824">
    <property type="entry name" value="DAPIN"/>
    <property type="match status" value="1"/>
</dbReference>
<dbReference type="EMBL" id="JADWDJ010000002">
    <property type="protein sequence ID" value="KAG5285019.1"/>
    <property type="molecule type" value="Genomic_DNA"/>
</dbReference>
<keyword evidence="5" id="KW-0175">Coiled coil</keyword>
<accession>A0AAV6HCD7</accession>
<name>A0AAV6HCD7_9TELE</name>
<dbReference type="SMART" id="SM01289">
    <property type="entry name" value="PYRIN"/>
    <property type="match status" value="1"/>
</dbReference>
<dbReference type="InterPro" id="IPR029495">
    <property type="entry name" value="NACHT-assoc"/>
</dbReference>
<reference evidence="7" key="1">
    <citation type="submission" date="2020-10" db="EMBL/GenBank/DDBJ databases">
        <title>Chromosome-scale genome assembly of the Allis shad, Alosa alosa.</title>
        <authorList>
            <person name="Margot Z."/>
            <person name="Christophe K."/>
            <person name="Cabau C."/>
            <person name="Louis A."/>
            <person name="Berthelot C."/>
            <person name="Parey E."/>
            <person name="Roest Crollius H."/>
            <person name="Montfort J."/>
            <person name="Robinson-Rechavi M."/>
            <person name="Bucao C."/>
            <person name="Bouchez O."/>
            <person name="Gislard M."/>
            <person name="Lluch J."/>
            <person name="Milhes M."/>
            <person name="Lampietro C."/>
            <person name="Lopez Roques C."/>
            <person name="Donnadieu C."/>
            <person name="Braasch I."/>
            <person name="Desvignes T."/>
            <person name="Postlethwait J."/>
            <person name="Bobe J."/>
            <person name="Guiguen Y."/>
        </authorList>
    </citation>
    <scope>NUCLEOTIDE SEQUENCE</scope>
    <source>
        <strain evidence="7">M-15738</strain>
        <tissue evidence="7">Blood</tissue>
    </source>
</reference>
<protein>
    <recommendedName>
        <fullName evidence="6">Pyrin domain-containing protein</fullName>
    </recommendedName>
</protein>
<evidence type="ECO:0000256" key="1">
    <source>
        <dbReference type="ARBA" id="ARBA00004496"/>
    </source>
</evidence>
<dbReference type="InterPro" id="IPR004020">
    <property type="entry name" value="DAPIN"/>
</dbReference>
<dbReference type="Pfam" id="PF17776">
    <property type="entry name" value="NLRC4_HD2"/>
    <property type="match status" value="1"/>
</dbReference>
<dbReference type="GO" id="GO:0005737">
    <property type="term" value="C:cytoplasm"/>
    <property type="evidence" value="ECO:0007669"/>
    <property type="project" value="UniProtKB-SubCell"/>
</dbReference>
<comment type="caution">
    <text evidence="7">The sequence shown here is derived from an EMBL/GenBank/DDBJ whole genome shotgun (WGS) entry which is preliminary data.</text>
</comment>
<evidence type="ECO:0000313" key="7">
    <source>
        <dbReference type="EMBL" id="KAG5285019.1"/>
    </source>
</evidence>
<dbReference type="SUPFAM" id="SSF47986">
    <property type="entry name" value="DEATH domain"/>
    <property type="match status" value="1"/>
</dbReference>
<dbReference type="Pfam" id="PF14484">
    <property type="entry name" value="FISNA"/>
    <property type="match status" value="1"/>
</dbReference>
<dbReference type="SUPFAM" id="SSF52540">
    <property type="entry name" value="P-loop containing nucleoside triphosphate hydrolases"/>
    <property type="match status" value="1"/>
</dbReference>
<keyword evidence="4" id="KW-0677">Repeat</keyword>
<sequence length="720" mass="83400">MKTAAWTADDAAPAAPEDILIKIEFERPESTASSVYSLESDEGVEDELKAELQVRRRPKNKKSCSGKPELAIAPNYKRHPALTVKYTFKLLQQVLKKLTEAQMKFFKKFLWERYPEFFRDPLDVLDLIDLVDKMLECCDIDISLNITQHVLEFMGLRKLVSYICGHLHRNEVRYGLKQQLREKYSVIHEGCPKNGGPADFESVYADHFITSGLYAPVNGEHELRGLVEELRVDKGFKYKPIKNTDIYNPEIVAERYLRLMVMRGIAGIGKTTAVQRFIMDWVNEKAHEEIYFVFPLSGEYVMQHLDDEKSLREILNELYPAVVPLADLEFEDCQLMFILDDADELVHELDFLYTHCWCDANTVVPVRNLFINLIKGNLLHYAFLWMVTRPLSSCALPSDRVNQVVEVRGFDEDARDQYFRKRFGGEKDPAQAERAVAYVRANKTIFIMCHLPMFCWVVSNYLRKVFKKYPRGQEPPGALTELYAHLVQVYFNMRERRERETGPLAEDKKWEDSRQLLMKMAKVAYTMLDKEAFHVSKSNWKDEDSDAKEAIVRSGLLSEYYRERFILYQEKIRCFIHPTVQEFMAALYVFLMFKNHGKNVLDTSKMSMIKLRDLSLADVYKSAVDKAVHSKAAAPCHYDLFLRFLAGMGAESTQRLLGDFINQVGCKNAALEDAAKALRRKMKEHQDRKETLEKCIEELYPTTNPTQANLTASRKGSLKF</sequence>
<dbReference type="Pfam" id="PF05729">
    <property type="entry name" value="NACHT"/>
    <property type="match status" value="1"/>
</dbReference>
<dbReference type="SMART" id="SM01288">
    <property type="entry name" value="FISNA"/>
    <property type="match status" value="1"/>
</dbReference>
<dbReference type="Proteomes" id="UP000823561">
    <property type="component" value="Chromosome 2"/>
</dbReference>
<dbReference type="AlphaFoldDB" id="A0AAV6HCD7"/>